<evidence type="ECO:0000313" key="3">
    <source>
        <dbReference type="Proteomes" id="UP000198977"/>
    </source>
</evidence>
<evidence type="ECO:0000313" key="2">
    <source>
        <dbReference type="EMBL" id="SFF28456.1"/>
    </source>
</evidence>
<keyword evidence="3" id="KW-1185">Reference proteome</keyword>
<name>A0A1I2HI61_9RHOB</name>
<reference evidence="2 3" key="1">
    <citation type="submission" date="2016-10" db="EMBL/GenBank/DDBJ databases">
        <authorList>
            <person name="de Groot N.N."/>
        </authorList>
    </citation>
    <scope>NUCLEOTIDE SEQUENCE [LARGE SCALE GENOMIC DNA]</scope>
    <source>
        <strain evidence="2 3">DSM 11443</strain>
    </source>
</reference>
<dbReference type="RefSeq" id="WP_093925642.1">
    <property type="nucleotide sequence ID" value="NZ_FOMW01000050.1"/>
</dbReference>
<gene>
    <name evidence="2" type="ORF">SAMN04488523_1505</name>
</gene>
<dbReference type="OrthoDB" id="7909028at2"/>
<dbReference type="Proteomes" id="UP000198977">
    <property type="component" value="Unassembled WGS sequence"/>
</dbReference>
<protein>
    <recommendedName>
        <fullName evidence="4">Helix-turn-helix domain-containing protein</fullName>
    </recommendedName>
</protein>
<organism evidence="2 3">
    <name type="scientific">Sulfitobacter brevis</name>
    <dbReference type="NCBI Taxonomy" id="74348"/>
    <lineage>
        <taxon>Bacteria</taxon>
        <taxon>Pseudomonadati</taxon>
        <taxon>Pseudomonadota</taxon>
        <taxon>Alphaproteobacteria</taxon>
        <taxon>Rhodobacterales</taxon>
        <taxon>Roseobacteraceae</taxon>
        <taxon>Sulfitobacter</taxon>
    </lineage>
</organism>
<evidence type="ECO:0000256" key="1">
    <source>
        <dbReference type="SAM" id="Coils"/>
    </source>
</evidence>
<accession>A0A1I2HI61</accession>
<proteinExistence type="predicted"/>
<dbReference type="AlphaFoldDB" id="A0A1I2HI61"/>
<feature type="coiled-coil region" evidence="1">
    <location>
        <begin position="80"/>
        <end position="114"/>
    </location>
</feature>
<dbReference type="EMBL" id="FOMW01000050">
    <property type="protein sequence ID" value="SFF28456.1"/>
    <property type="molecule type" value="Genomic_DNA"/>
</dbReference>
<keyword evidence="1" id="KW-0175">Coiled coil</keyword>
<evidence type="ECO:0008006" key="4">
    <source>
        <dbReference type="Google" id="ProtNLM"/>
    </source>
</evidence>
<sequence>MTQVTISEAARRVGVARSTLLRHIKNGKVSKVIGKDGKPSLDTSELLRVYGDLKISDKGDTSDTLHQNRSVLQTDTGDRYTEKDIEIATLRAELKAALERADEFKEERDEWRGVAKKGQALLTDAGQGRPRQGLWARVFGKSE</sequence>